<feature type="region of interest" description="Disordered" evidence="1">
    <location>
        <begin position="75"/>
        <end position="99"/>
    </location>
</feature>
<dbReference type="Proteomes" id="UP000535437">
    <property type="component" value="Unassembled WGS sequence"/>
</dbReference>
<reference evidence="2 3" key="1">
    <citation type="submission" date="2020-07" db="EMBL/GenBank/DDBJ databases">
        <title>Sequencing the genomes of 1000 actinobacteria strains.</title>
        <authorList>
            <person name="Klenk H.-P."/>
        </authorList>
    </citation>
    <scope>NUCLEOTIDE SEQUENCE [LARGE SCALE GENOMIC DNA]</scope>
    <source>
        <strain evidence="2 3">DSM 15475</strain>
    </source>
</reference>
<dbReference type="RefSeq" id="WP_246348909.1">
    <property type="nucleotide sequence ID" value="NZ_BAAALL010000007.1"/>
</dbReference>
<dbReference type="EMBL" id="JACCFY010000001">
    <property type="protein sequence ID" value="NYJ79654.1"/>
    <property type="molecule type" value="Genomic_DNA"/>
</dbReference>
<evidence type="ECO:0008006" key="4">
    <source>
        <dbReference type="Google" id="ProtNLM"/>
    </source>
</evidence>
<dbReference type="AlphaFoldDB" id="A0A7Z0KAC7"/>
<feature type="region of interest" description="Disordered" evidence="1">
    <location>
        <begin position="1"/>
        <end position="24"/>
    </location>
</feature>
<evidence type="ECO:0000256" key="1">
    <source>
        <dbReference type="SAM" id="MobiDB-lite"/>
    </source>
</evidence>
<gene>
    <name evidence="2" type="ORF">HNR09_003065</name>
</gene>
<sequence length="99" mass="11018">MDVLSSLGGPDGQDAGPETPQCSRRGCRSEACWQILWNNPKIHAPDRRKIWLACDEHRPWLENFLAQRLFWRSTEPLPSHPAGGRSGERGPGDVQEGSG</sequence>
<organism evidence="2 3">
    <name type="scientific">Nesterenkonia xinjiangensis</name>
    <dbReference type="NCBI Taxonomy" id="225327"/>
    <lineage>
        <taxon>Bacteria</taxon>
        <taxon>Bacillati</taxon>
        <taxon>Actinomycetota</taxon>
        <taxon>Actinomycetes</taxon>
        <taxon>Micrococcales</taxon>
        <taxon>Micrococcaceae</taxon>
        <taxon>Nesterenkonia</taxon>
    </lineage>
</organism>
<name>A0A7Z0KAC7_9MICC</name>
<proteinExistence type="predicted"/>
<evidence type="ECO:0000313" key="2">
    <source>
        <dbReference type="EMBL" id="NYJ79654.1"/>
    </source>
</evidence>
<keyword evidence="3" id="KW-1185">Reference proteome</keyword>
<comment type="caution">
    <text evidence="2">The sequence shown here is derived from an EMBL/GenBank/DDBJ whole genome shotgun (WGS) entry which is preliminary data.</text>
</comment>
<evidence type="ECO:0000313" key="3">
    <source>
        <dbReference type="Proteomes" id="UP000535437"/>
    </source>
</evidence>
<accession>A0A7Z0KAC7</accession>
<protein>
    <recommendedName>
        <fullName evidence="4">Acetone carboxylase</fullName>
    </recommendedName>
</protein>